<reference evidence="4 5" key="1">
    <citation type="journal article" date="2020" name="IScience">
        <title>Genome Sequencing of the Endangered Kingdonia uniflora (Circaeasteraceae, Ranunculales) Reveals Potential Mechanisms of Evolutionary Specialization.</title>
        <authorList>
            <person name="Sun Y."/>
            <person name="Deng T."/>
            <person name="Zhang A."/>
            <person name="Moore M.J."/>
            <person name="Landis J.B."/>
            <person name="Lin N."/>
            <person name="Zhang H."/>
            <person name="Zhang X."/>
            <person name="Huang J."/>
            <person name="Zhang X."/>
            <person name="Sun H."/>
            <person name="Wang H."/>
        </authorList>
    </citation>
    <scope>NUCLEOTIDE SEQUENCE [LARGE SCALE GENOMIC DNA]</scope>
    <source>
        <strain evidence="4">TB1705</strain>
        <tissue evidence="4">Leaf</tissue>
    </source>
</reference>
<evidence type="ECO:0000313" key="4">
    <source>
        <dbReference type="EMBL" id="KAF6149704.1"/>
    </source>
</evidence>
<sequence>MRGSVSTDMSVQASAKDIWAVFSSNDLPKMLPDLLPGAFEKIDIIQGDGGVGTKLHVVLAQGIPEPRSWNEKFMVIDDVRRMKRIQVTRGGLLDFGFRSYENVFQIIERGTNSCIIRSTVHFEADEDKFEANASQIKADASWGVGKAIANHVVQKKTIV</sequence>
<evidence type="ECO:0000313" key="5">
    <source>
        <dbReference type="Proteomes" id="UP000541444"/>
    </source>
</evidence>
<dbReference type="GO" id="GO:0006952">
    <property type="term" value="P:defense response"/>
    <property type="evidence" value="ECO:0007669"/>
    <property type="project" value="InterPro"/>
</dbReference>
<dbReference type="GO" id="GO:0009738">
    <property type="term" value="P:abscisic acid-activated signaling pathway"/>
    <property type="evidence" value="ECO:0007669"/>
    <property type="project" value="TreeGrafter"/>
</dbReference>
<dbReference type="OrthoDB" id="1879545at2759"/>
<evidence type="ECO:0000256" key="1">
    <source>
        <dbReference type="ARBA" id="ARBA00009744"/>
    </source>
</evidence>
<feature type="domain" description="Bet v I/Major latex protein" evidence="3">
    <location>
        <begin position="2"/>
        <end position="152"/>
    </location>
</feature>
<dbReference type="GO" id="GO:0038023">
    <property type="term" value="F:signaling receptor activity"/>
    <property type="evidence" value="ECO:0007669"/>
    <property type="project" value="TreeGrafter"/>
</dbReference>
<dbReference type="InterPro" id="IPR000916">
    <property type="entry name" value="Bet_v_I/MLP"/>
</dbReference>
<accession>A0A7J7M4K2</accession>
<dbReference type="Pfam" id="PF00407">
    <property type="entry name" value="Bet_v_1"/>
    <property type="match status" value="1"/>
</dbReference>
<dbReference type="InterPro" id="IPR050279">
    <property type="entry name" value="Plant_def-hormone_signal"/>
</dbReference>
<dbReference type="PANTHER" id="PTHR31213:SF19">
    <property type="entry name" value="BET V I_MAJOR LATEX PROTEIN DOMAIN-CONTAINING PROTEIN"/>
    <property type="match status" value="1"/>
</dbReference>
<name>A0A7J7M4K2_9MAGN</name>
<protein>
    <recommendedName>
        <fullName evidence="3">Bet v I/Major latex protein domain-containing protein</fullName>
    </recommendedName>
</protein>
<dbReference type="Proteomes" id="UP000541444">
    <property type="component" value="Unassembled WGS sequence"/>
</dbReference>
<dbReference type="GO" id="GO:0010427">
    <property type="term" value="F:abscisic acid binding"/>
    <property type="evidence" value="ECO:0007669"/>
    <property type="project" value="TreeGrafter"/>
</dbReference>
<comment type="similarity">
    <text evidence="1">Belongs to the BetVI family.</text>
</comment>
<keyword evidence="2" id="KW-0017">Alkaloid metabolism</keyword>
<keyword evidence="5" id="KW-1185">Reference proteome</keyword>
<dbReference type="EMBL" id="JACGCM010001782">
    <property type="protein sequence ID" value="KAF6149704.1"/>
    <property type="molecule type" value="Genomic_DNA"/>
</dbReference>
<dbReference type="Gene3D" id="3.30.530.20">
    <property type="match status" value="1"/>
</dbReference>
<dbReference type="GO" id="GO:0005634">
    <property type="term" value="C:nucleus"/>
    <property type="evidence" value="ECO:0007669"/>
    <property type="project" value="TreeGrafter"/>
</dbReference>
<dbReference type="PANTHER" id="PTHR31213">
    <property type="entry name" value="OS08G0374000 PROTEIN-RELATED"/>
    <property type="match status" value="1"/>
</dbReference>
<dbReference type="GO" id="GO:0005737">
    <property type="term" value="C:cytoplasm"/>
    <property type="evidence" value="ECO:0007669"/>
    <property type="project" value="TreeGrafter"/>
</dbReference>
<evidence type="ECO:0000256" key="2">
    <source>
        <dbReference type="ARBA" id="ARBA00022589"/>
    </source>
</evidence>
<evidence type="ECO:0000259" key="3">
    <source>
        <dbReference type="Pfam" id="PF00407"/>
    </source>
</evidence>
<dbReference type="GO" id="GO:0009820">
    <property type="term" value="P:alkaloid metabolic process"/>
    <property type="evidence" value="ECO:0007669"/>
    <property type="project" value="UniProtKB-KW"/>
</dbReference>
<dbReference type="GO" id="GO:0004864">
    <property type="term" value="F:protein phosphatase inhibitor activity"/>
    <property type="evidence" value="ECO:0007669"/>
    <property type="project" value="TreeGrafter"/>
</dbReference>
<organism evidence="4 5">
    <name type="scientific">Kingdonia uniflora</name>
    <dbReference type="NCBI Taxonomy" id="39325"/>
    <lineage>
        <taxon>Eukaryota</taxon>
        <taxon>Viridiplantae</taxon>
        <taxon>Streptophyta</taxon>
        <taxon>Embryophyta</taxon>
        <taxon>Tracheophyta</taxon>
        <taxon>Spermatophyta</taxon>
        <taxon>Magnoliopsida</taxon>
        <taxon>Ranunculales</taxon>
        <taxon>Circaeasteraceae</taxon>
        <taxon>Kingdonia</taxon>
    </lineage>
</organism>
<gene>
    <name evidence="4" type="ORF">GIB67_017437</name>
</gene>
<proteinExistence type="inferred from homology"/>
<dbReference type="CDD" id="cd07816">
    <property type="entry name" value="Bet_v1-like"/>
    <property type="match status" value="1"/>
</dbReference>
<comment type="caution">
    <text evidence="4">The sequence shown here is derived from an EMBL/GenBank/DDBJ whole genome shotgun (WGS) entry which is preliminary data.</text>
</comment>
<dbReference type="AlphaFoldDB" id="A0A7J7M4K2"/>
<dbReference type="InterPro" id="IPR023393">
    <property type="entry name" value="START-like_dom_sf"/>
</dbReference>
<dbReference type="SUPFAM" id="SSF55961">
    <property type="entry name" value="Bet v1-like"/>
    <property type="match status" value="1"/>
</dbReference>